<protein>
    <submittedName>
        <fullName evidence="2">FNIP repeat-containing protein</fullName>
    </submittedName>
</protein>
<dbReference type="Pfam" id="PF05725">
    <property type="entry name" value="FNIP"/>
    <property type="match status" value="2"/>
</dbReference>
<keyword evidence="1" id="KW-0677">Repeat</keyword>
<dbReference type="PANTHER" id="PTHR32134:SF92">
    <property type="entry name" value="FNIP REPEAT-CONTAINING PROTEIN"/>
    <property type="match status" value="1"/>
</dbReference>
<evidence type="ECO:0000313" key="3">
    <source>
        <dbReference type="Proteomes" id="UP000241474"/>
    </source>
</evidence>
<organismHost>
    <name type="scientific">Acanthamoeba polyphaga</name>
    <name type="common">Amoeba</name>
    <dbReference type="NCBI Taxonomy" id="5757"/>
</organismHost>
<dbReference type="InterPro" id="IPR051251">
    <property type="entry name" value="STK_FNIP-Repeat"/>
</dbReference>
<evidence type="ECO:0000313" key="2">
    <source>
        <dbReference type="EMBL" id="AKI78929.1"/>
    </source>
</evidence>
<evidence type="ECO:0000256" key="1">
    <source>
        <dbReference type="ARBA" id="ARBA00022737"/>
    </source>
</evidence>
<proteinExistence type="predicted"/>
<sequence>MNIINILDCDSILCILQNLPDADKIKFISCCRDLYKIKPIIKFDGCYHYDRMDKLGMVNQCRNLIHIITDDNINQLTMKNIRYLKLYTQRQFIKHKLPINITRLEIGKTFEQDISPFIPGALEELILCDYDKPIRKFLPPTLKTLKFIHTHKNVIKHQIAPNVTNLALGDYDGSLGKWLPNNLKYLDVGKFFRGKIGLNIPTTVETLILGDLFNSSINSLRNNIRVLKLGNSFNKPIDILPELLEELYIGRGFNSEITYLPKRLIRLEFDNECIFDHPINVLPNSLRIFKLGCFFNQSIEKCLPNGLIKLKFGDYFNKPIQKTVFSGCLFKTKKFIPDSVRVLKFGMYFNQNVNGGLPIGITKIVLGSHYTRAIRKIPASAKHIQLEVGFRMASMQHWNNITHFKIYYSQYEYYKDVLPEHEIVNNKTKGLTNYKLIKIKKN</sequence>
<dbReference type="Proteomes" id="UP000241474">
    <property type="component" value="Segment"/>
</dbReference>
<dbReference type="InterPro" id="IPR008615">
    <property type="entry name" value="FNIP"/>
</dbReference>
<dbReference type="EMBL" id="KM982401">
    <property type="protein sequence ID" value="AKI78929.1"/>
    <property type="molecule type" value="Genomic_DNA"/>
</dbReference>
<reference evidence="2 3" key="1">
    <citation type="submission" date="2014-10" db="EMBL/GenBank/DDBJ databases">
        <title>Pan-genome analysis of Brazilian lineage A amoebal mimiviruses.</title>
        <authorList>
            <person name="Assis F.L."/>
            <person name="Abrahao J.S."/>
            <person name="Kroon E.G."/>
            <person name="Dornas F.P."/>
            <person name="Andrade K.R."/>
            <person name="Borato P.V.M."/>
            <person name="Pilotto M.R."/>
            <person name="Benamar S."/>
            <person name="LaScola B."/>
            <person name="Colson P."/>
        </authorList>
    </citation>
    <scope>NUCLEOTIDE SEQUENCE [LARGE SCALE GENOMIC DNA]</scope>
    <source>
        <strain evidence="2 3">Oyster</strain>
    </source>
</reference>
<dbReference type="SUPFAM" id="SSF52058">
    <property type="entry name" value="L domain-like"/>
    <property type="match status" value="1"/>
</dbReference>
<organism evidence="2 3">
    <name type="scientific">Acanthamoeba polyphaga mimivirus</name>
    <name type="common">APMV</name>
    <dbReference type="NCBI Taxonomy" id="212035"/>
    <lineage>
        <taxon>Viruses</taxon>
        <taxon>Varidnaviria</taxon>
        <taxon>Bamfordvirae</taxon>
        <taxon>Nucleocytoviricota</taxon>
        <taxon>Megaviricetes</taxon>
        <taxon>Imitervirales</taxon>
        <taxon>Mimiviridae</taxon>
        <taxon>Megamimivirinae</taxon>
        <taxon>Mimivirus</taxon>
        <taxon>Mimivirus bradfordmassiliense</taxon>
    </lineage>
</organism>
<accession>A0A0G2Y350</accession>
<name>A0A0G2Y350_MIMIV</name>
<dbReference type="PANTHER" id="PTHR32134">
    <property type="entry name" value="FNIP REPEAT-CONTAINING PROTEIN"/>
    <property type="match status" value="1"/>
</dbReference>